<dbReference type="KEGG" id="ntd:EGO55_12415"/>
<evidence type="ECO:0000313" key="3">
    <source>
        <dbReference type="Proteomes" id="UP000016568"/>
    </source>
</evidence>
<reference evidence="2 3" key="1">
    <citation type="submission" date="2013-09" db="EMBL/GenBank/DDBJ databases">
        <title>Whole genome shotgun sequence of Novosphingobium tardaugens NBRC 16725.</title>
        <authorList>
            <person name="Isaki S."/>
            <person name="Hosoyama A."/>
            <person name="Tsuchikane K."/>
            <person name="Katsumata H."/>
            <person name="Ando Y."/>
            <person name="Yamazaki S."/>
            <person name="Fujita N."/>
        </authorList>
    </citation>
    <scope>NUCLEOTIDE SEQUENCE [LARGE SCALE GENOMIC DNA]</scope>
    <source>
        <strain evidence="2 3">NBRC 16725</strain>
    </source>
</reference>
<dbReference type="Proteomes" id="UP000016568">
    <property type="component" value="Unassembled WGS sequence"/>
</dbReference>
<evidence type="ECO:0000313" key="2">
    <source>
        <dbReference type="EMBL" id="GAD49315.1"/>
    </source>
</evidence>
<dbReference type="Gene3D" id="3.30.10.10">
    <property type="entry name" value="Trypsin Inhibitor V, subunit A"/>
    <property type="match status" value="1"/>
</dbReference>
<dbReference type="EMBL" id="BASZ01000005">
    <property type="protein sequence ID" value="GAD49315.1"/>
    <property type="molecule type" value="Genomic_DNA"/>
</dbReference>
<keyword evidence="3" id="KW-1185">Reference proteome</keyword>
<sequence>MTKTFIIALPALLLAGCAASEPPATHATPPGTCNAEPAQSLVGSTASEAVGAELLKLTGANQLRWGPPRTPMTMDYRHDRLTVAYDDNLKIERITCG</sequence>
<comment type="caution">
    <text evidence="2">The sequence shown here is derived from an EMBL/GenBank/DDBJ whole genome shotgun (WGS) entry which is preliminary data.</text>
</comment>
<dbReference type="OrthoDB" id="8724542at2"/>
<keyword evidence="1" id="KW-0732">Signal</keyword>
<proteinExistence type="predicted"/>
<dbReference type="PROSITE" id="PS51257">
    <property type="entry name" value="PROKAR_LIPOPROTEIN"/>
    <property type="match status" value="1"/>
</dbReference>
<dbReference type="AlphaFoldDB" id="U2YL54"/>
<gene>
    <name evidence="2" type="ORF">NT2_05_02350</name>
</gene>
<dbReference type="InterPro" id="IPR021719">
    <property type="entry name" value="Prot_inh_I78"/>
</dbReference>
<evidence type="ECO:0008006" key="4">
    <source>
        <dbReference type="Google" id="ProtNLM"/>
    </source>
</evidence>
<dbReference type="Pfam" id="PF11720">
    <property type="entry name" value="Inhibitor_I78"/>
    <property type="match status" value="1"/>
</dbReference>
<evidence type="ECO:0000256" key="1">
    <source>
        <dbReference type="SAM" id="SignalP"/>
    </source>
</evidence>
<name>U2YL54_9SPHN</name>
<protein>
    <recommendedName>
        <fullName evidence="4">Peptidase inhibitor I78 family protein</fullName>
    </recommendedName>
</protein>
<organism evidence="2 3">
    <name type="scientific">Caenibius tardaugens NBRC 16725</name>
    <dbReference type="NCBI Taxonomy" id="1219035"/>
    <lineage>
        <taxon>Bacteria</taxon>
        <taxon>Pseudomonadati</taxon>
        <taxon>Pseudomonadota</taxon>
        <taxon>Alphaproteobacteria</taxon>
        <taxon>Sphingomonadales</taxon>
        <taxon>Erythrobacteraceae</taxon>
        <taxon>Caenibius</taxon>
    </lineage>
</organism>
<dbReference type="eggNOG" id="ENOG50339MI">
    <property type="taxonomic scope" value="Bacteria"/>
</dbReference>
<feature type="signal peptide" evidence="1">
    <location>
        <begin position="1"/>
        <end position="27"/>
    </location>
</feature>
<dbReference type="RefSeq" id="WP_021690221.1">
    <property type="nucleotide sequence ID" value="NZ_BASZ01000005.1"/>
</dbReference>
<feature type="chain" id="PRO_5030177738" description="Peptidase inhibitor I78 family protein" evidence="1">
    <location>
        <begin position="28"/>
        <end position="97"/>
    </location>
</feature>
<accession>U2YL54</accession>